<reference evidence="2 3" key="1">
    <citation type="journal article" date="2019" name="Int. J. Syst. Evol. Microbiol.">
        <title>The Global Catalogue of Microorganisms (GCM) 10K type strain sequencing project: providing services to taxonomists for standard genome sequencing and annotation.</title>
        <authorList>
            <consortium name="The Broad Institute Genomics Platform"/>
            <consortium name="The Broad Institute Genome Sequencing Center for Infectious Disease"/>
            <person name="Wu L."/>
            <person name="Ma J."/>
        </authorList>
    </citation>
    <scope>NUCLEOTIDE SEQUENCE [LARGE SCALE GENOMIC DNA]</scope>
    <source>
        <strain evidence="2 3">JCM 14162</strain>
    </source>
</reference>
<accession>A0ABN1AF82</accession>
<dbReference type="Gene3D" id="3.30.70.120">
    <property type="match status" value="1"/>
</dbReference>
<dbReference type="InterPro" id="IPR015867">
    <property type="entry name" value="N-reg_PII/ATP_PRibTrfase_C"/>
</dbReference>
<name>A0ABN1AF82_9SPHN</name>
<dbReference type="Pfam" id="PF03091">
    <property type="entry name" value="CutA1"/>
    <property type="match status" value="1"/>
</dbReference>
<keyword evidence="3" id="KW-1185">Reference proteome</keyword>
<dbReference type="SUPFAM" id="SSF54913">
    <property type="entry name" value="GlnB-like"/>
    <property type="match status" value="1"/>
</dbReference>
<dbReference type="RefSeq" id="WP_229955113.1">
    <property type="nucleotide sequence ID" value="NZ_BAAAEM010000002.1"/>
</dbReference>
<proteinExistence type="inferred from homology"/>
<evidence type="ECO:0000313" key="3">
    <source>
        <dbReference type="Proteomes" id="UP001500713"/>
    </source>
</evidence>
<protein>
    <submittedName>
        <fullName evidence="2">Divalent-cation tolerance protein CutA</fullName>
    </submittedName>
</protein>
<dbReference type="InterPro" id="IPR004323">
    <property type="entry name" value="Ion_tolerance_CutA"/>
</dbReference>
<gene>
    <name evidence="2" type="ORF">GCM10009096_15830</name>
</gene>
<sequence>MTDQPVLIYTLFGSAAEAKKTARTLIEEKLVACANHMAPAVSQYVWDGEFCEEPEYPVLLKTVGSQAKAAMARLKTLHSYDIPAILCWTADDCDPAYAQWMVERLKPV</sequence>
<dbReference type="PANTHER" id="PTHR23419:SF8">
    <property type="entry name" value="FI09726P"/>
    <property type="match status" value="1"/>
</dbReference>
<dbReference type="PANTHER" id="PTHR23419">
    <property type="entry name" value="DIVALENT CATION TOLERANCE CUTA-RELATED"/>
    <property type="match status" value="1"/>
</dbReference>
<organism evidence="2 3">
    <name type="scientific">Parasphingorhabdus litoris</name>
    <dbReference type="NCBI Taxonomy" id="394733"/>
    <lineage>
        <taxon>Bacteria</taxon>
        <taxon>Pseudomonadati</taxon>
        <taxon>Pseudomonadota</taxon>
        <taxon>Alphaproteobacteria</taxon>
        <taxon>Sphingomonadales</taxon>
        <taxon>Sphingomonadaceae</taxon>
        <taxon>Parasphingorhabdus</taxon>
    </lineage>
</organism>
<dbReference type="Proteomes" id="UP001500713">
    <property type="component" value="Unassembled WGS sequence"/>
</dbReference>
<dbReference type="EMBL" id="BAAAEM010000002">
    <property type="protein sequence ID" value="GAA0475038.1"/>
    <property type="molecule type" value="Genomic_DNA"/>
</dbReference>
<evidence type="ECO:0000256" key="1">
    <source>
        <dbReference type="ARBA" id="ARBA00010169"/>
    </source>
</evidence>
<evidence type="ECO:0000313" key="2">
    <source>
        <dbReference type="EMBL" id="GAA0475038.1"/>
    </source>
</evidence>
<comment type="similarity">
    <text evidence="1">Belongs to the CutA family.</text>
</comment>
<comment type="caution">
    <text evidence="2">The sequence shown here is derived from an EMBL/GenBank/DDBJ whole genome shotgun (WGS) entry which is preliminary data.</text>
</comment>
<dbReference type="InterPro" id="IPR011322">
    <property type="entry name" value="N-reg_PII-like_a/b"/>
</dbReference>